<dbReference type="EMBL" id="KE162609">
    <property type="protein sequence ID" value="EPQ08947.1"/>
    <property type="molecule type" value="Genomic_DNA"/>
</dbReference>
<proteinExistence type="inferred from homology"/>
<evidence type="ECO:0000313" key="4">
    <source>
        <dbReference type="Proteomes" id="UP000052978"/>
    </source>
</evidence>
<dbReference type="GO" id="GO:0031209">
    <property type="term" value="C:SCAR complex"/>
    <property type="evidence" value="ECO:0007669"/>
    <property type="project" value="TreeGrafter"/>
</dbReference>
<sequence>MAELQQLQEFEIPTGREALRGNHSALLRVADYCEDNYAQATDKRKALEETMAFTTQALASVAYQVGNLAGNTLRMLDLQAVALRQVEARVSTLGQKLGNSQLNLLIFVAVSVLGLAAPSDEVLPEGKALSFSDFYPA</sequence>
<dbReference type="GO" id="GO:0030334">
    <property type="term" value="P:regulation of cell migration"/>
    <property type="evidence" value="ECO:0007669"/>
    <property type="project" value="TreeGrafter"/>
</dbReference>
<keyword evidence="2" id="KW-0175">Coiled coil</keyword>
<dbReference type="AlphaFoldDB" id="S7PLJ0"/>
<dbReference type="GO" id="GO:0017124">
    <property type="term" value="F:SH3 domain binding"/>
    <property type="evidence" value="ECO:0007669"/>
    <property type="project" value="TreeGrafter"/>
</dbReference>
<reference evidence="3 4" key="1">
    <citation type="journal article" date="2013" name="Nat. Commun.">
        <title>Genome analysis reveals insights into physiology and longevity of the Brandt's bat Myotis brandtii.</title>
        <authorList>
            <person name="Seim I."/>
            <person name="Fang X."/>
            <person name="Xiong Z."/>
            <person name="Lobanov A.V."/>
            <person name="Huang Z."/>
            <person name="Ma S."/>
            <person name="Feng Y."/>
            <person name="Turanov A.A."/>
            <person name="Zhu Y."/>
            <person name="Lenz T.L."/>
            <person name="Gerashchenko M.V."/>
            <person name="Fan D."/>
            <person name="Hee Yim S."/>
            <person name="Yao X."/>
            <person name="Jordan D."/>
            <person name="Xiong Y."/>
            <person name="Ma Y."/>
            <person name="Lyapunov A.N."/>
            <person name="Chen G."/>
            <person name="Kulakova O.I."/>
            <person name="Sun Y."/>
            <person name="Lee S.G."/>
            <person name="Bronson R.T."/>
            <person name="Moskalev A.A."/>
            <person name="Sunyaev S.R."/>
            <person name="Zhang G."/>
            <person name="Krogh A."/>
            <person name="Wang J."/>
            <person name="Gladyshev V.N."/>
        </authorList>
    </citation>
    <scope>NUCLEOTIDE SEQUENCE [LARGE SCALE GENOMIC DNA]</scope>
</reference>
<dbReference type="GO" id="GO:0001764">
    <property type="term" value="P:neuron migration"/>
    <property type="evidence" value="ECO:0007669"/>
    <property type="project" value="TreeGrafter"/>
</dbReference>
<dbReference type="GO" id="GO:0035591">
    <property type="term" value="F:signaling adaptor activity"/>
    <property type="evidence" value="ECO:0007669"/>
    <property type="project" value="TreeGrafter"/>
</dbReference>
<evidence type="ECO:0000313" key="3">
    <source>
        <dbReference type="EMBL" id="EPQ08947.1"/>
    </source>
</evidence>
<dbReference type="PANTHER" id="PTHR10460">
    <property type="entry name" value="ABL INTERACTOR FAMILY MEMBER"/>
    <property type="match status" value="1"/>
</dbReference>
<organism evidence="3 4">
    <name type="scientific">Myotis brandtii</name>
    <name type="common">Brandt's bat</name>
    <dbReference type="NCBI Taxonomy" id="109478"/>
    <lineage>
        <taxon>Eukaryota</taxon>
        <taxon>Metazoa</taxon>
        <taxon>Chordata</taxon>
        <taxon>Craniata</taxon>
        <taxon>Vertebrata</taxon>
        <taxon>Euteleostomi</taxon>
        <taxon>Mammalia</taxon>
        <taxon>Eutheria</taxon>
        <taxon>Laurasiatheria</taxon>
        <taxon>Chiroptera</taxon>
        <taxon>Yangochiroptera</taxon>
        <taxon>Vespertilionidae</taxon>
        <taxon>Myotis</taxon>
    </lineage>
</organism>
<dbReference type="Proteomes" id="UP000052978">
    <property type="component" value="Unassembled WGS sequence"/>
</dbReference>
<comment type="similarity">
    <text evidence="1">Belongs to the ABI family.</text>
</comment>
<keyword evidence="4" id="KW-1185">Reference proteome</keyword>
<accession>S7PLJ0</accession>
<dbReference type="InterPro" id="IPR028457">
    <property type="entry name" value="ABI"/>
</dbReference>
<feature type="coiled-coil region" evidence="2">
    <location>
        <begin position="30"/>
        <end position="57"/>
    </location>
</feature>
<dbReference type="eggNOG" id="KOG2546">
    <property type="taxonomic scope" value="Eukaryota"/>
</dbReference>
<protein>
    <submittedName>
        <fullName evidence="3">ABI protein family member 3</fullName>
    </submittedName>
</protein>
<evidence type="ECO:0000256" key="1">
    <source>
        <dbReference type="ARBA" id="ARBA00010020"/>
    </source>
</evidence>
<dbReference type="PANTHER" id="PTHR10460:SF7">
    <property type="entry name" value="ABI GENE FAMILY MEMBER 3"/>
    <property type="match status" value="1"/>
</dbReference>
<gene>
    <name evidence="3" type="ORF">D623_10017036</name>
</gene>
<name>S7PLJ0_MYOBR</name>
<dbReference type="GO" id="GO:0098858">
    <property type="term" value="C:actin-based cell projection"/>
    <property type="evidence" value="ECO:0007669"/>
    <property type="project" value="TreeGrafter"/>
</dbReference>
<dbReference type="GO" id="GO:0030027">
    <property type="term" value="C:lamellipodium"/>
    <property type="evidence" value="ECO:0007669"/>
    <property type="project" value="TreeGrafter"/>
</dbReference>
<dbReference type="Gene3D" id="6.10.140.1620">
    <property type="match status" value="1"/>
</dbReference>
<evidence type="ECO:0000256" key="2">
    <source>
        <dbReference type="SAM" id="Coils"/>
    </source>
</evidence>